<organism evidence="1 2">
    <name type="scientific">Metabacillus bambusae</name>
    <dbReference type="NCBI Taxonomy" id="2795218"/>
    <lineage>
        <taxon>Bacteria</taxon>
        <taxon>Bacillati</taxon>
        <taxon>Bacillota</taxon>
        <taxon>Bacilli</taxon>
        <taxon>Bacillales</taxon>
        <taxon>Bacillaceae</taxon>
        <taxon>Metabacillus</taxon>
    </lineage>
</organism>
<evidence type="ECO:0000313" key="1">
    <source>
        <dbReference type="EMBL" id="MBO1513395.1"/>
    </source>
</evidence>
<dbReference type="EMBL" id="JAGDEL010000013">
    <property type="protein sequence ID" value="MBO1513395.1"/>
    <property type="molecule type" value="Genomic_DNA"/>
</dbReference>
<keyword evidence="2" id="KW-1185">Reference proteome</keyword>
<accession>A0ABS3N5H0</accession>
<dbReference type="Gene3D" id="3.75.10.10">
    <property type="entry name" value="L-arginine/glycine Amidinotransferase, Chain A"/>
    <property type="match status" value="1"/>
</dbReference>
<sequence length="297" mass="34061">MNILPDYIKSSCFSEYDILKKVVLCQPDFMTIREPINETQKQYLKENIDTDLAKKQHKIFVETLQNNGIEVMLLPPVEKFPEQVFTRDIGFTLGNQVFVAEMAHDVRKGEERPFIDWLEKEKITYTNLIGDKIEGGDVLVDRNTIYVGVSNRTNENAIQHLQSLLPSFDVIAVPFTDTYLHLDCVFNILSPNDALIFPGELHEEKERLIASRYNLIEVSKEEQATLGTNVLSIGEKRVISLPINKQVNKKLRDRGYHVIEVDITEIIKSGGAFRCCTLPILRGQANEQKRKRLEQQA</sequence>
<gene>
    <name evidence="1" type="ORF">I7822_17225</name>
</gene>
<dbReference type="Pfam" id="PF19420">
    <property type="entry name" value="DDAH_eukar"/>
    <property type="match status" value="1"/>
</dbReference>
<proteinExistence type="predicted"/>
<dbReference type="RefSeq" id="WP_207980348.1">
    <property type="nucleotide sequence ID" value="NZ_JAGDEL010000013.1"/>
</dbReference>
<protein>
    <submittedName>
        <fullName evidence="1">Dimethylarginine dimethylaminohydrolase family protein</fullName>
    </submittedName>
</protein>
<name>A0ABS3N5H0_9BACI</name>
<dbReference type="PANTHER" id="PTHR47271">
    <property type="entry name" value="ARGININE DEIMINASE"/>
    <property type="match status" value="1"/>
</dbReference>
<reference evidence="1 2" key="1">
    <citation type="submission" date="2021-03" db="EMBL/GenBank/DDBJ databases">
        <title>Whole genome sequence of Metabacillus bambusae BG109.</title>
        <authorList>
            <person name="Jeong J.W."/>
        </authorList>
    </citation>
    <scope>NUCLEOTIDE SEQUENCE [LARGE SCALE GENOMIC DNA]</scope>
    <source>
        <strain evidence="1 2">BG109</strain>
    </source>
</reference>
<evidence type="ECO:0000313" key="2">
    <source>
        <dbReference type="Proteomes" id="UP000663981"/>
    </source>
</evidence>
<dbReference type="Proteomes" id="UP000663981">
    <property type="component" value="Unassembled WGS sequence"/>
</dbReference>
<comment type="caution">
    <text evidence="1">The sequence shown here is derived from an EMBL/GenBank/DDBJ whole genome shotgun (WGS) entry which is preliminary data.</text>
</comment>
<dbReference type="SUPFAM" id="SSF55909">
    <property type="entry name" value="Pentein"/>
    <property type="match status" value="1"/>
</dbReference>
<dbReference type="PANTHER" id="PTHR47271:SF2">
    <property type="entry name" value="ARGININE DEIMINASE"/>
    <property type="match status" value="1"/>
</dbReference>